<reference evidence="1 2" key="1">
    <citation type="submission" date="2022-05" db="EMBL/GenBank/DDBJ databases">
        <title>Genome Sequencing of Bee-Associated Microbes.</title>
        <authorList>
            <person name="Dunlap C."/>
        </authorList>
    </citation>
    <scope>NUCLEOTIDE SEQUENCE [LARGE SCALE GENOMIC DNA]</scope>
    <source>
        <strain evidence="1 2">NRRL B-14421</strain>
    </source>
</reference>
<dbReference type="Proteomes" id="UP001527099">
    <property type="component" value="Unassembled WGS sequence"/>
</dbReference>
<gene>
    <name evidence="1" type="ORF">M5X19_05460</name>
</gene>
<proteinExistence type="predicted"/>
<accession>A0ABT4G8A9</accession>
<name>A0ABT4G8A9_9BACL</name>
<evidence type="ECO:0000313" key="2">
    <source>
        <dbReference type="Proteomes" id="UP001527099"/>
    </source>
</evidence>
<dbReference type="RefSeq" id="WP_268613923.1">
    <property type="nucleotide sequence ID" value="NZ_JAMDMX010000011.1"/>
</dbReference>
<sequence>MQRTVIGVLTYRRKRTFDEPAYFRQLSKEGQKLGSEVCFFSEDDLIYSRNEIRGCVLGPDGKWMDKTVKWPRVVIDRRRRKWDQRKRQIAPTCKSDEGRFITCKILYNVQAC</sequence>
<comment type="caution">
    <text evidence="1">The sequence shown here is derived from an EMBL/GenBank/DDBJ whole genome shotgun (WGS) entry which is preliminary data.</text>
</comment>
<protein>
    <submittedName>
        <fullName evidence="1">Uncharacterized protein</fullName>
    </submittedName>
</protein>
<organism evidence="1 2">
    <name type="scientific">Paenibacillus alginolyticus</name>
    <dbReference type="NCBI Taxonomy" id="59839"/>
    <lineage>
        <taxon>Bacteria</taxon>
        <taxon>Bacillati</taxon>
        <taxon>Bacillota</taxon>
        <taxon>Bacilli</taxon>
        <taxon>Bacillales</taxon>
        <taxon>Paenibacillaceae</taxon>
        <taxon>Paenibacillus</taxon>
    </lineage>
</organism>
<evidence type="ECO:0000313" key="1">
    <source>
        <dbReference type="EMBL" id="MCY9692358.1"/>
    </source>
</evidence>
<dbReference type="EMBL" id="JAMDMX010000011">
    <property type="protein sequence ID" value="MCY9692358.1"/>
    <property type="molecule type" value="Genomic_DNA"/>
</dbReference>
<keyword evidence="2" id="KW-1185">Reference proteome</keyword>